<feature type="compositionally biased region" description="Basic residues" evidence="10">
    <location>
        <begin position="204"/>
        <end position="213"/>
    </location>
</feature>
<reference evidence="14 15" key="1">
    <citation type="journal article" date="2011" name="J. Gen. Appl. Microbiol.">
        <title>Draft genome sequencing of the enigmatic yeast Saitoella complicata.</title>
        <authorList>
            <person name="Nishida H."/>
            <person name="Hamamoto M."/>
            <person name="Sugiyama J."/>
        </authorList>
    </citation>
    <scope>NUCLEOTIDE SEQUENCE [LARGE SCALE GENOMIC DNA]</scope>
    <source>
        <strain evidence="14 15">NRRL Y-17804</strain>
    </source>
</reference>
<dbReference type="InterPro" id="IPR019542">
    <property type="entry name" value="Enhancer_polycomb-like_N"/>
</dbReference>
<feature type="compositionally biased region" description="Low complexity" evidence="10">
    <location>
        <begin position="137"/>
        <end position="148"/>
    </location>
</feature>
<feature type="compositionally biased region" description="Basic residues" evidence="10">
    <location>
        <begin position="1"/>
        <end position="13"/>
    </location>
</feature>
<dbReference type="GO" id="GO:0032991">
    <property type="term" value="C:protein-containing complex"/>
    <property type="evidence" value="ECO:0007669"/>
    <property type="project" value="UniProtKB-ARBA"/>
</dbReference>
<name>A0A0E9NRF5_SAICN</name>
<evidence type="ECO:0000259" key="11">
    <source>
        <dbReference type="PROSITE" id="PS50014"/>
    </source>
</evidence>
<dbReference type="PROSITE" id="PS01359">
    <property type="entry name" value="ZF_PHD_1"/>
    <property type="match status" value="1"/>
</dbReference>
<dbReference type="SUPFAM" id="SSF57903">
    <property type="entry name" value="FYVE/PHD zinc finger"/>
    <property type="match status" value="1"/>
</dbReference>
<feature type="region of interest" description="Disordered" evidence="10">
    <location>
        <begin position="78"/>
        <end position="213"/>
    </location>
</feature>
<dbReference type="InterPro" id="IPR001487">
    <property type="entry name" value="Bromodomain"/>
</dbReference>
<dbReference type="GO" id="GO:0005634">
    <property type="term" value="C:nucleus"/>
    <property type="evidence" value="ECO:0007669"/>
    <property type="project" value="UniProtKB-SubCell"/>
</dbReference>
<dbReference type="InterPro" id="IPR001965">
    <property type="entry name" value="Znf_PHD"/>
</dbReference>
<dbReference type="GO" id="GO:0008270">
    <property type="term" value="F:zinc ion binding"/>
    <property type="evidence" value="ECO:0007669"/>
    <property type="project" value="UniProtKB-KW"/>
</dbReference>
<evidence type="ECO:0000256" key="2">
    <source>
        <dbReference type="ARBA" id="ARBA00022723"/>
    </source>
</evidence>
<feature type="domain" description="Bromo" evidence="11">
    <location>
        <begin position="691"/>
        <end position="761"/>
    </location>
</feature>
<dbReference type="SUPFAM" id="SSF47370">
    <property type="entry name" value="Bromodomain"/>
    <property type="match status" value="1"/>
</dbReference>
<evidence type="ECO:0000256" key="8">
    <source>
        <dbReference type="PROSITE-ProRule" id="PRU00035"/>
    </source>
</evidence>
<dbReference type="InterPro" id="IPR011011">
    <property type="entry name" value="Znf_FYVE_PHD"/>
</dbReference>
<dbReference type="OMA" id="LANHAYA"/>
<feature type="domain" description="PHD-type" evidence="12">
    <location>
        <begin position="327"/>
        <end position="377"/>
    </location>
</feature>
<dbReference type="InterPro" id="IPR050701">
    <property type="entry name" value="Histone_Mod_Regulator"/>
</dbReference>
<dbReference type="Gene3D" id="1.20.920.10">
    <property type="entry name" value="Bromodomain-like"/>
    <property type="match status" value="1"/>
</dbReference>
<dbReference type="Proteomes" id="UP000033140">
    <property type="component" value="Unassembled WGS sequence"/>
</dbReference>
<dbReference type="CDD" id="cd15492">
    <property type="entry name" value="PHD_BRPF_JADE_like"/>
    <property type="match status" value="1"/>
</dbReference>
<keyword evidence="6 8" id="KW-0103">Bromodomain</keyword>
<comment type="subcellular location">
    <subcellularLocation>
        <location evidence="1">Nucleus</location>
    </subcellularLocation>
</comment>
<dbReference type="InterPro" id="IPR019787">
    <property type="entry name" value="Znf_PHD-finger"/>
</dbReference>
<evidence type="ECO:0000256" key="3">
    <source>
        <dbReference type="ARBA" id="ARBA00022737"/>
    </source>
</evidence>
<dbReference type="SMART" id="SM00297">
    <property type="entry name" value="BROMO"/>
    <property type="match status" value="1"/>
</dbReference>
<dbReference type="InterPro" id="IPR036427">
    <property type="entry name" value="Bromodomain-like_sf"/>
</dbReference>
<dbReference type="Pfam" id="PF00439">
    <property type="entry name" value="Bromodomain"/>
    <property type="match status" value="1"/>
</dbReference>
<keyword evidence="7" id="KW-0539">Nucleus</keyword>
<dbReference type="PROSITE" id="PS50016">
    <property type="entry name" value="ZF_PHD_2"/>
    <property type="match status" value="1"/>
</dbReference>
<accession>A0A0E9NRF5</accession>
<comment type="caution">
    <text evidence="14">The sequence shown here is derived from an EMBL/GenBank/DDBJ whole genome shotgun (WGS) entry which is preliminary data.</text>
</comment>
<dbReference type="GO" id="GO:0006357">
    <property type="term" value="P:regulation of transcription by RNA polymerase II"/>
    <property type="evidence" value="ECO:0007669"/>
    <property type="project" value="TreeGrafter"/>
</dbReference>
<organism evidence="14 15">
    <name type="scientific">Saitoella complicata (strain BCRC 22490 / CBS 7301 / JCM 7358 / NBRC 10748 / NRRL Y-17804)</name>
    <dbReference type="NCBI Taxonomy" id="698492"/>
    <lineage>
        <taxon>Eukaryota</taxon>
        <taxon>Fungi</taxon>
        <taxon>Dikarya</taxon>
        <taxon>Ascomycota</taxon>
        <taxon>Taphrinomycotina</taxon>
        <taxon>Taphrinomycotina incertae sedis</taxon>
        <taxon>Saitoella</taxon>
    </lineage>
</organism>
<protein>
    <submittedName>
        <fullName evidence="14">Uncharacterized protein</fullName>
    </submittedName>
</protein>
<evidence type="ECO:0000259" key="12">
    <source>
        <dbReference type="PROSITE" id="PS50016"/>
    </source>
</evidence>
<evidence type="ECO:0000313" key="15">
    <source>
        <dbReference type="Proteomes" id="UP000033140"/>
    </source>
</evidence>
<keyword evidence="15" id="KW-1185">Reference proteome</keyword>
<evidence type="ECO:0000256" key="1">
    <source>
        <dbReference type="ARBA" id="ARBA00004123"/>
    </source>
</evidence>
<feature type="compositionally biased region" description="Acidic residues" evidence="10">
    <location>
        <begin position="78"/>
        <end position="88"/>
    </location>
</feature>
<sequence>MAPRSRNRGRGRYPRGGDWRVRGRGGRAASAGRGIETEEALYEGLPREERSYKEFHPDLDLAMKLEFRVVGIALEEEPAPAVEEEQANQEENAVEVTQDAQVAENETVAEGITVEQDAALSNEPIAGASGDDRAQAADDTTAAPVPATNEVEEYVDELEVQVNPEAEQPVEEPQPEPEPEPEPAPQQSQTQVPSREPENPPKSKYAHLPKPRYRILPPFRPIEKHVDQAMARAGYQESPFFTRPTDGYIRSTEHYIPESQLSDRVEYDMDEQDEQWLMDYNAERKKTEGDEISPEVFEITLTKIEKEWTKLDQQIPKKEDEEGDAEDQRCSICDDGEGTHDNQIVFCDGCNLVVHQECYGVPYIPEGQWLCRKCQITANANVNCLFCPVHGGAYKQTKENEWGHLLCALFIPELSLGNQVLMEPIEGVDKIAKARWKLTCTICRQKVGACIQCSNKACFDAFHVTCARKAGLFLDMKKHGGHFEKHLLKGACLRHSPEGYNDATNACEKLYEARRWFEEHPYNPYENLSSESSEPSTPVAGKLIINTQKGVARVTKPFTVNAPIIPQYVFNQVLAYMQKFTIRKKTSFVAEMCKYWSLKRESKKGANLLKRLQIQMDNATSSKKLSEEQQTKKLDFAMALHKELETLITIIGKVNEREGIKLECTEMGREFMQLAYFPTVPLVVSVIDRAETLDREDMFGNLVDEGDAPDYYTVVKEPIATSMVRERLLKGQYLTVSDFEEALNKVYDNAMLYNAKKTTYYATAQRIKRTVKPLIAEAKQKEACLDLQPETGMVPDLSKFAPVGMSIAEEEQWPGDMFREMSPLSEMDEEDITKLDIDIKEFEEAERKWEEQKELLALSPNSRRKRKADDMGARQPSDYAPERSTRRVRRR</sequence>
<dbReference type="Pfam" id="PF13832">
    <property type="entry name" value="zf-HC5HC2H_2"/>
    <property type="match status" value="1"/>
</dbReference>
<dbReference type="Gene3D" id="3.30.40.10">
    <property type="entry name" value="Zinc/RING finger domain, C3HC4 (zinc finger)"/>
    <property type="match status" value="2"/>
</dbReference>
<dbReference type="PROSITE" id="PS51805">
    <property type="entry name" value="EPHD"/>
    <property type="match status" value="1"/>
</dbReference>
<evidence type="ECO:0000256" key="5">
    <source>
        <dbReference type="ARBA" id="ARBA00022833"/>
    </source>
</evidence>
<dbReference type="SMART" id="SM00249">
    <property type="entry name" value="PHD"/>
    <property type="match status" value="2"/>
</dbReference>
<reference evidence="14 15" key="3">
    <citation type="journal article" date="2015" name="Genome Announc.">
        <title>Draft Genome Sequence of the Archiascomycetous Yeast Saitoella complicata.</title>
        <authorList>
            <person name="Yamauchi K."/>
            <person name="Kondo S."/>
            <person name="Hamamoto M."/>
            <person name="Takahashi Y."/>
            <person name="Ogura Y."/>
            <person name="Hayashi T."/>
            <person name="Nishida H."/>
        </authorList>
    </citation>
    <scope>NUCLEOTIDE SEQUENCE [LARGE SCALE GENOMIC DNA]</scope>
    <source>
        <strain evidence="14 15">NRRL Y-17804</strain>
    </source>
</reference>
<dbReference type="PANTHER" id="PTHR13793:SF107">
    <property type="entry name" value="BROMODOMAIN-CONTAINING PROTEIN HOMOLOG"/>
    <property type="match status" value="1"/>
</dbReference>
<dbReference type="STRING" id="698492.A0A0E9NRF5"/>
<feature type="region of interest" description="Disordered" evidence="10">
    <location>
        <begin position="1"/>
        <end position="35"/>
    </location>
</feature>
<gene>
    <name evidence="14" type="ORF">G7K_6093-t1</name>
</gene>
<proteinExistence type="predicted"/>
<dbReference type="InterPro" id="IPR019786">
    <property type="entry name" value="Zinc_finger_PHD-type_CS"/>
</dbReference>
<dbReference type="GO" id="GO:0000785">
    <property type="term" value="C:chromatin"/>
    <property type="evidence" value="ECO:0007669"/>
    <property type="project" value="UniProtKB-ARBA"/>
</dbReference>
<keyword evidence="4 9" id="KW-0863">Zinc-finger</keyword>
<feature type="compositionally biased region" description="Acidic residues" evidence="10">
    <location>
        <begin position="168"/>
        <end position="181"/>
    </location>
</feature>
<dbReference type="InterPro" id="IPR034732">
    <property type="entry name" value="EPHD"/>
</dbReference>
<dbReference type="Pfam" id="PF10513">
    <property type="entry name" value="EPL1"/>
    <property type="match status" value="1"/>
</dbReference>
<dbReference type="AlphaFoldDB" id="A0A0E9NRF5"/>
<dbReference type="PANTHER" id="PTHR13793">
    <property type="entry name" value="PHD FINGER PROTEINS"/>
    <property type="match status" value="1"/>
</dbReference>
<feature type="region of interest" description="Disordered" evidence="10">
    <location>
        <begin position="853"/>
        <end position="891"/>
    </location>
</feature>
<evidence type="ECO:0000256" key="6">
    <source>
        <dbReference type="ARBA" id="ARBA00023117"/>
    </source>
</evidence>
<dbReference type="InterPro" id="IPR013083">
    <property type="entry name" value="Znf_RING/FYVE/PHD"/>
</dbReference>
<dbReference type="Pfam" id="PF13831">
    <property type="entry name" value="PHD_2"/>
    <property type="match status" value="1"/>
</dbReference>
<reference evidence="14 15" key="2">
    <citation type="journal article" date="2014" name="J. Gen. Appl. Microbiol.">
        <title>The early diverging ascomycetous budding yeast Saitoella complicata has three histone deacetylases belonging to the Clr6, Hos2, and Rpd3 lineages.</title>
        <authorList>
            <person name="Nishida H."/>
            <person name="Matsumoto T."/>
            <person name="Kondo S."/>
            <person name="Hamamoto M."/>
            <person name="Yoshikawa H."/>
        </authorList>
    </citation>
    <scope>NUCLEOTIDE SEQUENCE [LARGE SCALE GENOMIC DNA]</scope>
    <source>
        <strain evidence="14 15">NRRL Y-17804</strain>
    </source>
</reference>
<keyword evidence="2" id="KW-0479">Metal-binding</keyword>
<feature type="domain" description="PHD-type" evidence="13">
    <location>
        <begin position="381"/>
        <end position="496"/>
    </location>
</feature>
<feature type="compositionally biased region" description="Acidic residues" evidence="10">
    <location>
        <begin position="150"/>
        <end position="159"/>
    </location>
</feature>
<dbReference type="GO" id="GO:0006325">
    <property type="term" value="P:chromatin organization"/>
    <property type="evidence" value="ECO:0007669"/>
    <property type="project" value="UniProtKB-ARBA"/>
</dbReference>
<evidence type="ECO:0000256" key="10">
    <source>
        <dbReference type="SAM" id="MobiDB-lite"/>
    </source>
</evidence>
<evidence type="ECO:0000256" key="7">
    <source>
        <dbReference type="ARBA" id="ARBA00023242"/>
    </source>
</evidence>
<evidence type="ECO:0000256" key="4">
    <source>
        <dbReference type="ARBA" id="ARBA00022771"/>
    </source>
</evidence>
<keyword evidence="5" id="KW-0862">Zinc</keyword>
<dbReference type="PRINTS" id="PR00503">
    <property type="entry name" value="BROMODOMAIN"/>
</dbReference>
<dbReference type="FunFam" id="3.30.40.10:FF:000007">
    <property type="entry name" value="Bromodomain containing 1, isoform CRA_b"/>
    <property type="match status" value="1"/>
</dbReference>
<evidence type="ECO:0000313" key="14">
    <source>
        <dbReference type="EMBL" id="GAO52005.1"/>
    </source>
</evidence>
<keyword evidence="3" id="KW-0677">Repeat</keyword>
<dbReference type="PROSITE" id="PS50014">
    <property type="entry name" value="BROMODOMAIN_2"/>
    <property type="match status" value="1"/>
</dbReference>
<dbReference type="CDD" id="cd04369">
    <property type="entry name" value="Bromodomain"/>
    <property type="match status" value="1"/>
</dbReference>
<evidence type="ECO:0000256" key="9">
    <source>
        <dbReference type="PROSITE-ProRule" id="PRU00146"/>
    </source>
</evidence>
<dbReference type="EMBL" id="BACD03000057">
    <property type="protein sequence ID" value="GAO52005.1"/>
    <property type="molecule type" value="Genomic_DNA"/>
</dbReference>
<evidence type="ECO:0000259" key="13">
    <source>
        <dbReference type="PROSITE" id="PS51805"/>
    </source>
</evidence>